<keyword evidence="7" id="KW-0067">ATP-binding</keyword>
<feature type="transmembrane region" description="Helical" evidence="11">
    <location>
        <begin position="616"/>
        <end position="634"/>
    </location>
</feature>
<comment type="similarity">
    <text evidence="2">Belongs to the ABC transporter superfamily. ABCC family. Conjugate transporter (TC 3.A.1.208) subfamily.</text>
</comment>
<dbReference type="Gene3D" id="3.40.50.300">
    <property type="entry name" value="P-loop containing nucleotide triphosphate hydrolases"/>
    <property type="match status" value="2"/>
</dbReference>
<reference evidence="15" key="1">
    <citation type="submission" date="2022-11" db="UniProtKB">
        <authorList>
            <consortium name="WormBaseParasite"/>
        </authorList>
    </citation>
    <scope>IDENTIFICATION</scope>
</reference>
<evidence type="ECO:0000256" key="6">
    <source>
        <dbReference type="ARBA" id="ARBA00022741"/>
    </source>
</evidence>
<sequence>MIWKGLKATVDFDELWALEKDMIVVSVENSYPLWCSISALCCLFAMDLFNKTLYARRDVMSFISYLNMLKLSPAAKSRYSAGEIVNLATTDVQRVRLCWFQLRDFIYCPLMMIVGLLGLFYVLGVNTCYGIAVLLLLMPINFYISKRMAHFEQVQMKYKDARLKLVNDILSGMKVLKLYAWELSMQKMVSEVRRKETNTLKIIFILDGLITLSFQFGPVLATFVSFFGYTVIQGNPLRPEVAFVSLMFFIMLRFAIYQIPQLMTNCIKAFVSARRILNLLNEEEQKPSHICRQIINESVPKDAIVLSKCSFTWEDVKAESYNKHLQDITLNGINLSGGQKARVSLARAVYQQADLYILDDTLSAVDSHVAAHIFERVIGPKGLLKHTTRLFALNSLAFLKDCDRIVVMHEGKIHEIGTHAELIQKTEGPFADLMREYIEKQVDRQKFHIVNGELENDNGLDSVHNELTSVNDDMQRFAEKLSCSLDSYPPIKNCSVPYTASNPTRRQISRASRRDSHTSDSNLYHSPNSTMIVNIDSISETMNTGRLIEDEEVAIGVVSRKVYLDYAKAFGVWMAAGFFLTMMGSSICEAMSNVWLAKWSSESQQITNGTTYHLSPTWNLFIYGLFGFGNYAYLGADSIRTYNVVQKFGERACKIANYASESILVEIIANRWIQVRMDILTDLAVFIFILTAILLGNAQLLSLGSLALVINSGVTFSGFLGEIARSWREVEVQVVGIERVQEYINNEPEAEWRKPTKPLSERWPTKGRILFENFCFRYRPDSDLVLQNLNFEVKGGEKVGIVGRTGAGKTSLTLALLRIVEPASGTIRIDDVDIGSIGLHDLRQALTIIPQDPVLFCGTLRSNLDPFDEYSDDMIYAAIEKAHLKEFVLAFENKLLHDISESGNNLSIGQRQLVCLARALLRVRTTKVLVLDEATAAIDPETDRLIQLSIRENFNSCTILTIAHRLNTVLDYDKILVMDAGKVVEYDTPNNLLSNPNSLFTSLAKHAGLVETGKNLTVENGV</sequence>
<dbReference type="PROSITE" id="PS00211">
    <property type="entry name" value="ABC_TRANSPORTER_1"/>
    <property type="match status" value="1"/>
</dbReference>
<feature type="region of interest" description="Disordered" evidence="10">
    <location>
        <begin position="496"/>
        <end position="525"/>
    </location>
</feature>
<dbReference type="CDD" id="cd03244">
    <property type="entry name" value="ABCC_MRP_domain2"/>
    <property type="match status" value="1"/>
</dbReference>
<dbReference type="InterPro" id="IPR050173">
    <property type="entry name" value="ABC_transporter_C-like"/>
</dbReference>
<dbReference type="InterPro" id="IPR011527">
    <property type="entry name" value="ABC1_TM_dom"/>
</dbReference>
<keyword evidence="8 11" id="KW-1133">Transmembrane helix</keyword>
<dbReference type="InterPro" id="IPR044746">
    <property type="entry name" value="ABCC_6TM_D1"/>
</dbReference>
<dbReference type="InterPro" id="IPR017871">
    <property type="entry name" value="ABC_transporter-like_CS"/>
</dbReference>
<evidence type="ECO:0000256" key="4">
    <source>
        <dbReference type="ARBA" id="ARBA00022692"/>
    </source>
</evidence>
<dbReference type="Gene3D" id="1.20.1560.10">
    <property type="entry name" value="ABC transporter type 1, transmembrane domain"/>
    <property type="match status" value="2"/>
</dbReference>
<organism evidence="14 15">
    <name type="scientific">Ditylenchus dipsaci</name>
    <dbReference type="NCBI Taxonomy" id="166011"/>
    <lineage>
        <taxon>Eukaryota</taxon>
        <taxon>Metazoa</taxon>
        <taxon>Ecdysozoa</taxon>
        <taxon>Nematoda</taxon>
        <taxon>Chromadorea</taxon>
        <taxon>Rhabditida</taxon>
        <taxon>Tylenchina</taxon>
        <taxon>Tylenchomorpha</taxon>
        <taxon>Sphaerularioidea</taxon>
        <taxon>Anguinidae</taxon>
        <taxon>Anguininae</taxon>
        <taxon>Ditylenchus</taxon>
    </lineage>
</organism>
<dbReference type="AlphaFoldDB" id="A0A915DLA1"/>
<evidence type="ECO:0000256" key="7">
    <source>
        <dbReference type="ARBA" id="ARBA00022840"/>
    </source>
</evidence>
<comment type="subcellular location">
    <subcellularLocation>
        <location evidence="1">Vacuole membrane</location>
        <topology evidence="1">Multi-pass membrane protein</topology>
    </subcellularLocation>
</comment>
<evidence type="ECO:0000259" key="13">
    <source>
        <dbReference type="PROSITE" id="PS50929"/>
    </source>
</evidence>
<dbReference type="GO" id="GO:0140359">
    <property type="term" value="F:ABC-type transporter activity"/>
    <property type="evidence" value="ECO:0007669"/>
    <property type="project" value="InterPro"/>
</dbReference>
<dbReference type="GO" id="GO:0016887">
    <property type="term" value="F:ATP hydrolysis activity"/>
    <property type="evidence" value="ECO:0007669"/>
    <property type="project" value="InterPro"/>
</dbReference>
<feature type="transmembrane region" description="Helical" evidence="11">
    <location>
        <begin position="104"/>
        <end position="123"/>
    </location>
</feature>
<feature type="transmembrane region" description="Helical" evidence="11">
    <location>
        <begin position="241"/>
        <end position="259"/>
    </location>
</feature>
<name>A0A915DLA1_9BILA</name>
<dbReference type="Proteomes" id="UP000887574">
    <property type="component" value="Unplaced"/>
</dbReference>
<keyword evidence="4 11" id="KW-0812">Transmembrane</keyword>
<evidence type="ECO:0000256" key="11">
    <source>
        <dbReference type="SAM" id="Phobius"/>
    </source>
</evidence>
<evidence type="ECO:0000256" key="5">
    <source>
        <dbReference type="ARBA" id="ARBA00022737"/>
    </source>
</evidence>
<evidence type="ECO:0000256" key="3">
    <source>
        <dbReference type="ARBA" id="ARBA00022448"/>
    </source>
</evidence>
<dbReference type="InterPro" id="IPR003593">
    <property type="entry name" value="AAA+_ATPase"/>
</dbReference>
<dbReference type="InterPro" id="IPR003439">
    <property type="entry name" value="ABC_transporter-like_ATP-bd"/>
</dbReference>
<evidence type="ECO:0000256" key="9">
    <source>
        <dbReference type="ARBA" id="ARBA00023136"/>
    </source>
</evidence>
<dbReference type="GO" id="GO:0005524">
    <property type="term" value="F:ATP binding"/>
    <property type="evidence" value="ECO:0007669"/>
    <property type="project" value="UniProtKB-KW"/>
</dbReference>
<evidence type="ECO:0000256" key="2">
    <source>
        <dbReference type="ARBA" id="ARBA00009726"/>
    </source>
</evidence>
<keyword evidence="5" id="KW-0677">Repeat</keyword>
<keyword evidence="14" id="KW-1185">Reference proteome</keyword>
<dbReference type="CDD" id="cd18579">
    <property type="entry name" value="ABC_6TM_ABCC_D1"/>
    <property type="match status" value="1"/>
</dbReference>
<dbReference type="PROSITE" id="PS50893">
    <property type="entry name" value="ABC_TRANSPORTER_2"/>
    <property type="match status" value="2"/>
</dbReference>
<proteinExistence type="inferred from homology"/>
<dbReference type="SMART" id="SM00382">
    <property type="entry name" value="AAA"/>
    <property type="match status" value="1"/>
</dbReference>
<feature type="transmembrane region" description="Helical" evidence="11">
    <location>
        <begin position="202"/>
        <end position="229"/>
    </location>
</feature>
<keyword evidence="6" id="KW-0547">Nucleotide-binding</keyword>
<feature type="domain" description="ABC transporter" evidence="12">
    <location>
        <begin position="769"/>
        <end position="1005"/>
    </location>
</feature>
<dbReference type="PANTHER" id="PTHR24223">
    <property type="entry name" value="ATP-BINDING CASSETTE SUB-FAMILY C"/>
    <property type="match status" value="1"/>
</dbReference>
<protein>
    <submittedName>
        <fullName evidence="15">Uncharacterized protein</fullName>
    </submittedName>
</protein>
<feature type="compositionally biased region" description="Polar residues" evidence="10">
    <location>
        <begin position="496"/>
        <end position="510"/>
    </location>
</feature>
<dbReference type="PANTHER" id="PTHR24223:SF443">
    <property type="entry name" value="MULTIDRUG-RESISTANCE LIKE PROTEIN 1, ISOFORM I"/>
    <property type="match status" value="1"/>
</dbReference>
<feature type="transmembrane region" description="Helical" evidence="11">
    <location>
        <begin position="129"/>
        <end position="149"/>
    </location>
</feature>
<feature type="transmembrane region" description="Helical" evidence="11">
    <location>
        <begin position="679"/>
        <end position="695"/>
    </location>
</feature>
<dbReference type="SUPFAM" id="SSF52540">
    <property type="entry name" value="P-loop containing nucleoside triphosphate hydrolases"/>
    <property type="match status" value="2"/>
</dbReference>
<feature type="domain" description="ABC transporter" evidence="12">
    <location>
        <begin position="170"/>
        <end position="435"/>
    </location>
</feature>
<dbReference type="InterPro" id="IPR027417">
    <property type="entry name" value="P-loop_NTPase"/>
</dbReference>
<accession>A0A915DLA1</accession>
<dbReference type="WBParaSite" id="jg21262">
    <property type="protein sequence ID" value="jg21262"/>
    <property type="gene ID" value="jg21262"/>
</dbReference>
<dbReference type="Pfam" id="PF00664">
    <property type="entry name" value="ABC_membrane"/>
    <property type="match status" value="1"/>
</dbReference>
<dbReference type="InterPro" id="IPR036640">
    <property type="entry name" value="ABC1_TM_sf"/>
</dbReference>
<dbReference type="SUPFAM" id="SSF90123">
    <property type="entry name" value="ABC transporter transmembrane region"/>
    <property type="match status" value="2"/>
</dbReference>
<dbReference type="GO" id="GO:0005774">
    <property type="term" value="C:vacuolar membrane"/>
    <property type="evidence" value="ECO:0007669"/>
    <property type="project" value="UniProtKB-SubCell"/>
</dbReference>
<evidence type="ECO:0000256" key="8">
    <source>
        <dbReference type="ARBA" id="ARBA00022989"/>
    </source>
</evidence>
<keyword evidence="3" id="KW-0813">Transport</keyword>
<dbReference type="FunFam" id="3.40.50.300:FF:000074">
    <property type="entry name" value="Multidrug resistance-associated protein 5 isoform 1"/>
    <property type="match status" value="1"/>
</dbReference>
<evidence type="ECO:0000256" key="10">
    <source>
        <dbReference type="SAM" id="MobiDB-lite"/>
    </source>
</evidence>
<keyword evidence="9 11" id="KW-0472">Membrane</keyword>
<evidence type="ECO:0000313" key="14">
    <source>
        <dbReference type="Proteomes" id="UP000887574"/>
    </source>
</evidence>
<evidence type="ECO:0000259" key="12">
    <source>
        <dbReference type="PROSITE" id="PS50893"/>
    </source>
</evidence>
<dbReference type="PROSITE" id="PS50929">
    <property type="entry name" value="ABC_TM1F"/>
    <property type="match status" value="1"/>
</dbReference>
<evidence type="ECO:0000256" key="1">
    <source>
        <dbReference type="ARBA" id="ARBA00004128"/>
    </source>
</evidence>
<dbReference type="Pfam" id="PF00005">
    <property type="entry name" value="ABC_tran"/>
    <property type="match status" value="2"/>
</dbReference>
<feature type="domain" description="ABC transmembrane type-1" evidence="13">
    <location>
        <begin position="68"/>
        <end position="268"/>
    </location>
</feature>
<feature type="transmembrane region" description="Helical" evidence="11">
    <location>
        <begin position="570"/>
        <end position="596"/>
    </location>
</feature>
<evidence type="ECO:0000313" key="15">
    <source>
        <dbReference type="WBParaSite" id="jg21262"/>
    </source>
</evidence>